<name>A0A517Z6K9_9PLAN</name>
<feature type="domain" description="CusB-like beta-barrel" evidence="5">
    <location>
        <begin position="337"/>
        <end position="387"/>
    </location>
</feature>
<keyword evidence="2" id="KW-0175">Coiled coil</keyword>
<dbReference type="EMBL" id="CP036275">
    <property type="protein sequence ID" value="QDU38051.1"/>
    <property type="molecule type" value="Genomic_DNA"/>
</dbReference>
<evidence type="ECO:0000259" key="5">
    <source>
        <dbReference type="Pfam" id="PF25954"/>
    </source>
</evidence>
<evidence type="ECO:0000256" key="3">
    <source>
        <dbReference type="SAM" id="MobiDB-lite"/>
    </source>
</evidence>
<dbReference type="KEGG" id="mri:Mal4_23710"/>
<feature type="coiled-coil region" evidence="2">
    <location>
        <begin position="154"/>
        <end position="264"/>
    </location>
</feature>
<evidence type="ECO:0000256" key="2">
    <source>
        <dbReference type="SAM" id="Coils"/>
    </source>
</evidence>
<dbReference type="NCBIfam" id="TIGR01730">
    <property type="entry name" value="RND_mfp"/>
    <property type="match status" value="1"/>
</dbReference>
<dbReference type="InterPro" id="IPR006143">
    <property type="entry name" value="RND_pump_MFP"/>
</dbReference>
<dbReference type="Gene3D" id="2.40.420.20">
    <property type="match status" value="1"/>
</dbReference>
<feature type="compositionally biased region" description="Low complexity" evidence="3">
    <location>
        <begin position="1"/>
        <end position="16"/>
    </location>
</feature>
<dbReference type="Gene3D" id="2.40.50.100">
    <property type="match status" value="1"/>
</dbReference>
<feature type="transmembrane region" description="Helical" evidence="4">
    <location>
        <begin position="37"/>
        <end position="57"/>
    </location>
</feature>
<evidence type="ECO:0000256" key="1">
    <source>
        <dbReference type="ARBA" id="ARBA00009477"/>
    </source>
</evidence>
<dbReference type="RefSeq" id="WP_145369374.1">
    <property type="nucleotide sequence ID" value="NZ_CP036275.1"/>
</dbReference>
<dbReference type="Proteomes" id="UP000320496">
    <property type="component" value="Chromosome"/>
</dbReference>
<organism evidence="6 7">
    <name type="scientific">Maioricimonas rarisocia</name>
    <dbReference type="NCBI Taxonomy" id="2528026"/>
    <lineage>
        <taxon>Bacteria</taxon>
        <taxon>Pseudomonadati</taxon>
        <taxon>Planctomycetota</taxon>
        <taxon>Planctomycetia</taxon>
        <taxon>Planctomycetales</taxon>
        <taxon>Planctomycetaceae</taxon>
        <taxon>Maioricimonas</taxon>
    </lineage>
</organism>
<keyword evidence="4" id="KW-1133">Transmembrane helix</keyword>
<dbReference type="PANTHER" id="PTHR30469:SF15">
    <property type="entry name" value="HLYD FAMILY OF SECRETION PROTEINS"/>
    <property type="match status" value="1"/>
</dbReference>
<accession>A0A517Z6K9</accession>
<dbReference type="Pfam" id="PF25954">
    <property type="entry name" value="Beta-barrel_RND_2"/>
    <property type="match status" value="1"/>
</dbReference>
<dbReference type="SUPFAM" id="SSF111369">
    <property type="entry name" value="HlyD-like secretion proteins"/>
    <property type="match status" value="1"/>
</dbReference>
<comment type="similarity">
    <text evidence="1">Belongs to the membrane fusion protein (MFP) (TC 8.A.1) family.</text>
</comment>
<protein>
    <submittedName>
        <fullName evidence="6">Toluene efflux pump periplasmic linker protein TtgG</fullName>
    </submittedName>
</protein>
<feature type="region of interest" description="Disordered" evidence="3">
    <location>
        <begin position="1"/>
        <end position="25"/>
    </location>
</feature>
<dbReference type="InterPro" id="IPR058792">
    <property type="entry name" value="Beta-barrel_RND_2"/>
</dbReference>
<dbReference type="OrthoDB" id="259859at2"/>
<evidence type="ECO:0000313" key="6">
    <source>
        <dbReference type="EMBL" id="QDU38051.1"/>
    </source>
</evidence>
<keyword evidence="7" id="KW-1185">Reference proteome</keyword>
<dbReference type="PANTHER" id="PTHR30469">
    <property type="entry name" value="MULTIDRUG RESISTANCE PROTEIN MDTA"/>
    <property type="match status" value="1"/>
</dbReference>
<dbReference type="AlphaFoldDB" id="A0A517Z6K9"/>
<gene>
    <name evidence="6" type="primary">ttgG_2</name>
    <name evidence="6" type="ORF">Mal4_23710</name>
</gene>
<sequence>MVASTGSTSQATSTDARTGHRPPARRSPFLLRHWRGIVTPFLCAAALFIGFNVFYGLSGLKEEPPRETPAPKTFQVQVYRTESANLRKIISAFGTARSDRAVVVSAEVSGRITRNQLLQEGVRVHAKEVEILPNGQSLQSPGDVVVEIDPQTYRERLQQAHARIDEDEAELKRLKLDHANNQRLLAQQQANLKTAKDDYDRARRLLEQGAGRQSAVNLAELEVARYKEAILQIENEIALHQVRVEQVESRLTTHRSDLRLAEIELEKTRVAPPFTGQIDEVMVEEGQYVRIGDPLFTITNNDTVEVPVAISLSNAASLGSQIQDGRVPIARLAENEVATPRWSGVVRRIAPVADQQTRTVTVYVEVDNRDQPTPLLPGSFVHARIDGQVLTDTLLIPRDALVSGSVFVVRRDNSGSTPSAEADELAPEAEYTAVQQSVEVESTFQSFASISSGLKPGDAVVLTNLDVIETGALLRVRGIQTLEDELDRHKIPYLQRIHGPIDAQATSTPPPSNGPAQRQ</sequence>
<keyword evidence="4" id="KW-0812">Transmembrane</keyword>
<reference evidence="6 7" key="1">
    <citation type="submission" date="2019-02" db="EMBL/GenBank/DDBJ databases">
        <title>Deep-cultivation of Planctomycetes and their phenomic and genomic characterization uncovers novel biology.</title>
        <authorList>
            <person name="Wiegand S."/>
            <person name="Jogler M."/>
            <person name="Boedeker C."/>
            <person name="Pinto D."/>
            <person name="Vollmers J."/>
            <person name="Rivas-Marin E."/>
            <person name="Kohn T."/>
            <person name="Peeters S.H."/>
            <person name="Heuer A."/>
            <person name="Rast P."/>
            <person name="Oberbeckmann S."/>
            <person name="Bunk B."/>
            <person name="Jeske O."/>
            <person name="Meyerdierks A."/>
            <person name="Storesund J.E."/>
            <person name="Kallscheuer N."/>
            <person name="Luecker S."/>
            <person name="Lage O.M."/>
            <person name="Pohl T."/>
            <person name="Merkel B.J."/>
            <person name="Hornburger P."/>
            <person name="Mueller R.-W."/>
            <person name="Bruemmer F."/>
            <person name="Labrenz M."/>
            <person name="Spormann A.M."/>
            <person name="Op den Camp H."/>
            <person name="Overmann J."/>
            <person name="Amann R."/>
            <person name="Jetten M.S.M."/>
            <person name="Mascher T."/>
            <person name="Medema M.H."/>
            <person name="Devos D.P."/>
            <person name="Kaster A.-K."/>
            <person name="Ovreas L."/>
            <person name="Rohde M."/>
            <person name="Galperin M.Y."/>
            <person name="Jogler C."/>
        </authorList>
    </citation>
    <scope>NUCLEOTIDE SEQUENCE [LARGE SCALE GENOMIC DNA]</scope>
    <source>
        <strain evidence="6 7">Mal4</strain>
    </source>
</reference>
<dbReference type="GO" id="GO:0015562">
    <property type="term" value="F:efflux transmembrane transporter activity"/>
    <property type="evidence" value="ECO:0007669"/>
    <property type="project" value="TreeGrafter"/>
</dbReference>
<dbReference type="GO" id="GO:1990281">
    <property type="term" value="C:efflux pump complex"/>
    <property type="evidence" value="ECO:0007669"/>
    <property type="project" value="TreeGrafter"/>
</dbReference>
<dbReference type="Gene3D" id="2.40.30.170">
    <property type="match status" value="1"/>
</dbReference>
<evidence type="ECO:0000256" key="4">
    <source>
        <dbReference type="SAM" id="Phobius"/>
    </source>
</evidence>
<proteinExistence type="inferred from homology"/>
<evidence type="ECO:0000313" key="7">
    <source>
        <dbReference type="Proteomes" id="UP000320496"/>
    </source>
</evidence>
<dbReference type="Gene3D" id="1.10.287.470">
    <property type="entry name" value="Helix hairpin bin"/>
    <property type="match status" value="1"/>
</dbReference>
<keyword evidence="4" id="KW-0472">Membrane</keyword>